<evidence type="ECO:0000313" key="2">
    <source>
        <dbReference type="Proteomes" id="UP001359886"/>
    </source>
</evidence>
<name>A0AAW9REG7_9GAMM</name>
<dbReference type="AlphaFoldDB" id="A0AAW9REG7"/>
<gene>
    <name evidence="1" type="ORF">V3330_13355</name>
</gene>
<proteinExistence type="predicted"/>
<evidence type="ECO:0000313" key="1">
    <source>
        <dbReference type="EMBL" id="MEJ8568613.1"/>
    </source>
</evidence>
<sequence>MIAFKKKFGEAGAVIAGKASLADGLDLADAMVGVMNPIALMDGNEPSPREELRTAEKKLNESTVYNKFGYKSSHGWKSGRLRG</sequence>
<protein>
    <submittedName>
        <fullName evidence="1">Uncharacterized protein</fullName>
    </submittedName>
</protein>
<dbReference type="Proteomes" id="UP001359886">
    <property type="component" value="Unassembled WGS sequence"/>
</dbReference>
<dbReference type="EMBL" id="JAZHOG010000008">
    <property type="protein sequence ID" value="MEJ8568613.1"/>
    <property type="molecule type" value="Genomic_DNA"/>
</dbReference>
<comment type="caution">
    <text evidence="1">The sequence shown here is derived from an EMBL/GenBank/DDBJ whole genome shotgun (WGS) entry which is preliminary data.</text>
</comment>
<organism evidence="1 2">
    <name type="scientific">Elongatibacter sediminis</name>
    <dbReference type="NCBI Taxonomy" id="3119006"/>
    <lineage>
        <taxon>Bacteria</taxon>
        <taxon>Pseudomonadati</taxon>
        <taxon>Pseudomonadota</taxon>
        <taxon>Gammaproteobacteria</taxon>
        <taxon>Chromatiales</taxon>
        <taxon>Wenzhouxiangellaceae</taxon>
        <taxon>Elongatibacter</taxon>
    </lineage>
</organism>
<reference evidence="1 2" key="1">
    <citation type="submission" date="2024-02" db="EMBL/GenBank/DDBJ databases">
        <title>A novel Wenzhouxiangellaceae bacterium, isolated from coastal sediments.</title>
        <authorList>
            <person name="Du Z.-J."/>
            <person name="Ye Y.-Q."/>
            <person name="Zhang X.-Y."/>
        </authorList>
    </citation>
    <scope>NUCLEOTIDE SEQUENCE [LARGE SCALE GENOMIC DNA]</scope>
    <source>
        <strain evidence="1 2">CH-27</strain>
    </source>
</reference>
<accession>A0AAW9REG7</accession>
<dbReference type="RefSeq" id="WP_354695932.1">
    <property type="nucleotide sequence ID" value="NZ_JAZHOG010000008.1"/>
</dbReference>
<keyword evidence="2" id="KW-1185">Reference proteome</keyword>